<dbReference type="Gene3D" id="3.10.450.50">
    <property type="match status" value="1"/>
</dbReference>
<sequence>MKIVNKVFVAMLVMLPISASAGDLMSERKWAEPKALFGSDKKLVAEIVAMEKAVEKNYNEEFIKDPDNPLQYYADSEDIIFTDILSPGEYFGDDVRKWFNFIGPKFVGDLWLRNMQVYAKGTTGFIYMNQIYKIPGPNGESVFWVMRQTDVVEKIKGKWKILHTHLSFAADPKQLDPSTWVLDYDLDQREKPWVTGYGDCDPACLLKGAGQ</sequence>
<comment type="caution">
    <text evidence="3">The sequence shown here is derived from an EMBL/GenBank/DDBJ whole genome shotgun (WGS) entry which is preliminary data.</text>
</comment>
<organism evidence="3 4">
    <name type="scientific">Zhongshania guokunii</name>
    <dbReference type="NCBI Taxonomy" id="641783"/>
    <lineage>
        <taxon>Bacteria</taxon>
        <taxon>Pseudomonadati</taxon>
        <taxon>Pseudomonadota</taxon>
        <taxon>Gammaproteobacteria</taxon>
        <taxon>Cellvibrionales</taxon>
        <taxon>Spongiibacteraceae</taxon>
        <taxon>Zhongshania</taxon>
    </lineage>
</organism>
<keyword evidence="1" id="KW-0732">Signal</keyword>
<evidence type="ECO:0000313" key="3">
    <source>
        <dbReference type="EMBL" id="MEX1670908.1"/>
    </source>
</evidence>
<dbReference type="RefSeq" id="WP_368383179.1">
    <property type="nucleotide sequence ID" value="NZ_JBFRYA010000024.1"/>
</dbReference>
<protein>
    <submittedName>
        <fullName evidence="3">Nuclear transport factor 2 family protein</fullName>
    </submittedName>
</protein>
<name>A0ABV3UAM7_9GAMM</name>
<accession>A0ABV3UAM7</accession>
<feature type="chain" id="PRO_5045100334" evidence="1">
    <location>
        <begin position="22"/>
        <end position="211"/>
    </location>
</feature>
<dbReference type="Pfam" id="PF13474">
    <property type="entry name" value="SnoaL_3"/>
    <property type="match status" value="1"/>
</dbReference>
<dbReference type="SUPFAM" id="SSF54427">
    <property type="entry name" value="NTF2-like"/>
    <property type="match status" value="1"/>
</dbReference>
<dbReference type="InterPro" id="IPR037401">
    <property type="entry name" value="SnoaL-like"/>
</dbReference>
<proteinExistence type="predicted"/>
<dbReference type="InterPro" id="IPR032710">
    <property type="entry name" value="NTF2-like_dom_sf"/>
</dbReference>
<feature type="domain" description="SnoaL-like" evidence="2">
    <location>
        <begin position="112"/>
        <end position="170"/>
    </location>
</feature>
<feature type="signal peptide" evidence="1">
    <location>
        <begin position="1"/>
        <end position="21"/>
    </location>
</feature>
<dbReference type="EMBL" id="JBFRYA010000024">
    <property type="protein sequence ID" value="MEX1670908.1"/>
    <property type="molecule type" value="Genomic_DNA"/>
</dbReference>
<dbReference type="Proteomes" id="UP001557485">
    <property type="component" value="Unassembled WGS sequence"/>
</dbReference>
<gene>
    <name evidence="3" type="ORF">AB4876_18510</name>
</gene>
<reference evidence="3 4" key="1">
    <citation type="journal article" date="2011" name="Int. J. Syst. Evol. Microbiol.">
        <title>Zhongshania antarctica gen. nov., sp. nov. and Zhongshania guokunii sp. nov., gammaproteobacteria respectively isolated from coastal attached (fast) ice and surface seawater of the Antarctic.</title>
        <authorList>
            <person name="Li H.J."/>
            <person name="Zhang X.Y."/>
            <person name="Chen C.X."/>
            <person name="Zhang Y.J."/>
            <person name="Gao Z.M."/>
            <person name="Yu Y."/>
            <person name="Chen X.L."/>
            <person name="Chen B."/>
            <person name="Zhang Y.Z."/>
        </authorList>
    </citation>
    <scope>NUCLEOTIDE SEQUENCE [LARGE SCALE GENOMIC DNA]</scope>
    <source>
        <strain evidence="3 4">ZS6-22T</strain>
    </source>
</reference>
<evidence type="ECO:0000259" key="2">
    <source>
        <dbReference type="Pfam" id="PF13474"/>
    </source>
</evidence>
<keyword evidence="4" id="KW-1185">Reference proteome</keyword>
<evidence type="ECO:0000256" key="1">
    <source>
        <dbReference type="SAM" id="SignalP"/>
    </source>
</evidence>
<evidence type="ECO:0000313" key="4">
    <source>
        <dbReference type="Proteomes" id="UP001557485"/>
    </source>
</evidence>